<evidence type="ECO:0000256" key="3">
    <source>
        <dbReference type="ARBA" id="ARBA00023295"/>
    </source>
</evidence>
<dbReference type="AlphaFoldDB" id="A0A7Y4GML7"/>
<feature type="domain" description="Glycosyl hydrolase family 13 catalytic" evidence="5">
    <location>
        <begin position="21"/>
        <end position="399"/>
    </location>
</feature>
<feature type="region of interest" description="Disordered" evidence="4">
    <location>
        <begin position="220"/>
        <end position="243"/>
    </location>
</feature>
<dbReference type="CDD" id="cd11331">
    <property type="entry name" value="AmyAc_OligoGlu_like"/>
    <property type="match status" value="1"/>
</dbReference>
<evidence type="ECO:0000313" key="7">
    <source>
        <dbReference type="Proteomes" id="UP000544122"/>
    </source>
</evidence>
<name>A0A7Y4GML7_9BRAD</name>
<keyword evidence="7" id="KW-1185">Reference proteome</keyword>
<evidence type="ECO:0000313" key="6">
    <source>
        <dbReference type="EMBL" id="NOJ38441.1"/>
    </source>
</evidence>
<dbReference type="InterPro" id="IPR006047">
    <property type="entry name" value="GH13_cat_dom"/>
</dbReference>
<sequence>MSSKPASPRDAAWWRNAVIYEIAAISFQDSNGDGQGDLPGLLQRVDYLQWLGVGAVWLGPICKSPMQDFGYDIADFSAVDPRFGTMEDFERVVRALHEAGIKLILDFVPNHTSDQHAWFQESRTSRDNPKADWYIWAEAGANGGPPNNWLSRFGGSGWEWCEARRQFYYHSFLTSQPDLNWRNEQVRQAMADTMRFWLDRGVDGFRVDASAVLIKDELLRDNPADPEADGNTPPPQKYTPVFTDDRPETMRCIEYIRNVLDEYDERLLCGEVQGKTDRIGHFYGNSKPRLHLPLNFALLDTEWNAVALQATIDAYFNAIPDGAWPDFVIGGHDKHRVASKLGQAQSRILAMLLMTIRGTPFLFAGDEIGSEQVKIPPEKIQDPFEKLVKGFDLNRDPERAPLRWDDTARGGFTTGEPWLPLSEDRSRNIEAQRRDARSLLNLYRELIALRRRERCLSHGEYRPRRAHNDIFWFARTLDETEILVALNLCREPRLLEWQGSGSRLMSTYLDREAGKVEGPTHLRPNEGVIVKVSR</sequence>
<dbReference type="Proteomes" id="UP000544122">
    <property type="component" value="Unassembled WGS sequence"/>
</dbReference>
<dbReference type="InterPro" id="IPR045857">
    <property type="entry name" value="O16G_dom_2"/>
</dbReference>
<protein>
    <submittedName>
        <fullName evidence="6">DUF3459 domain-containing protein</fullName>
    </submittedName>
</protein>
<dbReference type="InterPro" id="IPR013780">
    <property type="entry name" value="Glyco_hydro_b"/>
</dbReference>
<evidence type="ECO:0000256" key="2">
    <source>
        <dbReference type="ARBA" id="ARBA00022801"/>
    </source>
</evidence>
<dbReference type="PANTHER" id="PTHR10357">
    <property type="entry name" value="ALPHA-AMYLASE FAMILY MEMBER"/>
    <property type="match status" value="1"/>
</dbReference>
<keyword evidence="3" id="KW-0326">Glycosidase</keyword>
<reference evidence="6 7" key="1">
    <citation type="submission" date="2020-03" db="EMBL/GenBank/DDBJ databases">
        <title>Bradyrhizobium diversity isolated from nodules of Indigofera sp.</title>
        <authorList>
            <person name="Klepa M."/>
            <person name="Helene L."/>
            <person name="Hungria M."/>
        </authorList>
    </citation>
    <scope>NUCLEOTIDE SEQUENCE [LARGE SCALE GENOMIC DNA]</scope>
    <source>
        <strain evidence="6 7">WSM 1791</strain>
    </source>
</reference>
<dbReference type="GO" id="GO:0004556">
    <property type="term" value="F:alpha-amylase activity"/>
    <property type="evidence" value="ECO:0007669"/>
    <property type="project" value="TreeGrafter"/>
</dbReference>
<accession>A0A7Y4GML7</accession>
<evidence type="ECO:0000256" key="1">
    <source>
        <dbReference type="ARBA" id="ARBA00008061"/>
    </source>
</evidence>
<gene>
    <name evidence="6" type="ORF">HCN58_02230</name>
</gene>
<organism evidence="6 7">
    <name type="scientific">Bradyrhizobium australiense</name>
    <dbReference type="NCBI Taxonomy" id="2721161"/>
    <lineage>
        <taxon>Bacteria</taxon>
        <taxon>Pseudomonadati</taxon>
        <taxon>Pseudomonadota</taxon>
        <taxon>Alphaproteobacteria</taxon>
        <taxon>Hyphomicrobiales</taxon>
        <taxon>Nitrobacteraceae</taxon>
        <taxon>Bradyrhizobium</taxon>
    </lineage>
</organism>
<dbReference type="GO" id="GO:0009313">
    <property type="term" value="P:oligosaccharide catabolic process"/>
    <property type="evidence" value="ECO:0007669"/>
    <property type="project" value="TreeGrafter"/>
</dbReference>
<evidence type="ECO:0000259" key="5">
    <source>
        <dbReference type="SMART" id="SM00642"/>
    </source>
</evidence>
<dbReference type="SMART" id="SM00642">
    <property type="entry name" value="Aamy"/>
    <property type="match status" value="1"/>
</dbReference>
<dbReference type="SUPFAM" id="SSF51445">
    <property type="entry name" value="(Trans)glycosidases"/>
    <property type="match status" value="1"/>
</dbReference>
<proteinExistence type="inferred from homology"/>
<dbReference type="Pfam" id="PF00128">
    <property type="entry name" value="Alpha-amylase"/>
    <property type="match status" value="1"/>
</dbReference>
<dbReference type="Gene3D" id="3.90.400.10">
    <property type="entry name" value="Oligo-1,6-glucosidase, Domain 2"/>
    <property type="match status" value="1"/>
</dbReference>
<evidence type="ECO:0000256" key="4">
    <source>
        <dbReference type="SAM" id="MobiDB-lite"/>
    </source>
</evidence>
<dbReference type="EMBL" id="JAAVLX010000001">
    <property type="protein sequence ID" value="NOJ38441.1"/>
    <property type="molecule type" value="Genomic_DNA"/>
</dbReference>
<keyword evidence="2" id="KW-0378">Hydrolase</keyword>
<dbReference type="SUPFAM" id="SSF51011">
    <property type="entry name" value="Glycosyl hydrolase domain"/>
    <property type="match status" value="1"/>
</dbReference>
<comment type="caution">
    <text evidence="6">The sequence shown here is derived from an EMBL/GenBank/DDBJ whole genome shotgun (WGS) entry which is preliminary data.</text>
</comment>
<dbReference type="InterPro" id="IPR017853">
    <property type="entry name" value="GH"/>
</dbReference>
<dbReference type="Gene3D" id="2.60.40.1180">
    <property type="entry name" value="Golgi alpha-mannosidase II"/>
    <property type="match status" value="1"/>
</dbReference>
<comment type="similarity">
    <text evidence="1">Belongs to the glycosyl hydrolase 13 family.</text>
</comment>
<dbReference type="Gene3D" id="3.20.20.80">
    <property type="entry name" value="Glycosidases"/>
    <property type="match status" value="1"/>
</dbReference>
<dbReference type="PANTHER" id="PTHR10357:SF179">
    <property type="entry name" value="NEUTRAL AND BASIC AMINO ACID TRANSPORT PROTEIN RBAT"/>
    <property type="match status" value="1"/>
</dbReference>
<dbReference type="FunFam" id="3.90.400.10:FF:000002">
    <property type="entry name" value="Sucrose isomerase"/>
    <property type="match status" value="1"/>
</dbReference>